<reference evidence="1 2" key="1">
    <citation type="journal article" date="2014" name="Genome Announc.">
        <title>Genome Sequence of Afipia felis Strain 76713, Isolated in Hospital Water Using an Amoeba Co-Culture Procedure.</title>
        <authorList>
            <person name="Benamar S."/>
            <person name="La Scola B."/>
            <person name="Croce O."/>
        </authorList>
    </citation>
    <scope>NUCLEOTIDE SEQUENCE [LARGE SCALE GENOMIC DNA]</scope>
    <source>
        <strain evidence="1 2">76713</strain>
    </source>
</reference>
<organism evidence="1 2">
    <name type="scientific">Afipia felis</name>
    <name type="common">Cat scratch disease bacillus</name>
    <dbReference type="NCBI Taxonomy" id="1035"/>
    <lineage>
        <taxon>Bacteria</taxon>
        <taxon>Pseudomonadati</taxon>
        <taxon>Pseudomonadota</taxon>
        <taxon>Alphaproteobacteria</taxon>
        <taxon>Hyphomicrobiales</taxon>
        <taxon>Nitrobacteraceae</taxon>
        <taxon>Afipia</taxon>
    </lineage>
</organism>
<sequence>MTAQIGIPVDASTEQLRIIIGTLYLGLARAIEHISRTESPSSVDGFKDHFLTALKRGDIDMSLLDDAKTFDLVVSIVEGAMGRMTPQPTDASQVMASHVTLRR</sequence>
<dbReference type="STRING" id="1035.BN961_03239"/>
<evidence type="ECO:0000313" key="2">
    <source>
        <dbReference type="Proteomes" id="UP000035762"/>
    </source>
</evidence>
<dbReference type="EMBL" id="CCAZ020000002">
    <property type="protein sequence ID" value="CEG09807.1"/>
    <property type="molecule type" value="Genomic_DNA"/>
</dbReference>
<gene>
    <name evidence="1" type="ORF">BN961_03239</name>
</gene>
<dbReference type="AlphaFoldDB" id="A0A090MU65"/>
<comment type="caution">
    <text evidence="1">The sequence shown here is derived from an EMBL/GenBank/DDBJ whole genome shotgun (WGS) entry which is preliminary data.</text>
</comment>
<protein>
    <submittedName>
        <fullName evidence="1">Uncharacterized protein</fullName>
    </submittedName>
</protein>
<dbReference type="OrthoDB" id="8163102at2"/>
<name>A0A090MU65_AFIFE</name>
<evidence type="ECO:0000313" key="1">
    <source>
        <dbReference type="EMBL" id="CEG09807.1"/>
    </source>
</evidence>
<dbReference type="RefSeq" id="WP_048757601.1">
    <property type="nucleotide sequence ID" value="NZ_CCAZ020000002.1"/>
</dbReference>
<keyword evidence="2" id="KW-1185">Reference proteome</keyword>
<accession>A0A090MU65</accession>
<dbReference type="Proteomes" id="UP000035762">
    <property type="component" value="Unassembled WGS sequence"/>
</dbReference>
<proteinExistence type="predicted"/>